<dbReference type="Gene3D" id="1.10.287.130">
    <property type="match status" value="1"/>
</dbReference>
<dbReference type="EMBL" id="JBHSGN010000062">
    <property type="protein sequence ID" value="MFC4673700.1"/>
    <property type="molecule type" value="Genomic_DNA"/>
</dbReference>
<dbReference type="PANTHER" id="PTHR43547">
    <property type="entry name" value="TWO-COMPONENT HISTIDINE KINASE"/>
    <property type="match status" value="1"/>
</dbReference>
<dbReference type="InterPro" id="IPR005467">
    <property type="entry name" value="His_kinase_dom"/>
</dbReference>
<evidence type="ECO:0000256" key="4">
    <source>
        <dbReference type="ARBA" id="ARBA00023015"/>
    </source>
</evidence>
<dbReference type="InterPro" id="IPR013783">
    <property type="entry name" value="Ig-like_fold"/>
</dbReference>
<evidence type="ECO:0000313" key="12">
    <source>
        <dbReference type="Proteomes" id="UP001596023"/>
    </source>
</evidence>
<dbReference type="InterPro" id="IPR004358">
    <property type="entry name" value="Sig_transdc_His_kin-like_C"/>
</dbReference>
<comment type="caution">
    <text evidence="11">The sequence shown here is derived from an EMBL/GenBank/DDBJ whole genome shotgun (WGS) entry which is preliminary data.</text>
</comment>
<keyword evidence="3 7" id="KW-0597">Phosphoprotein</keyword>
<organism evidence="11 12">
    <name type="scientific">Dysgonomonas termitidis</name>
    <dbReference type="NCBI Taxonomy" id="1516126"/>
    <lineage>
        <taxon>Bacteria</taxon>
        <taxon>Pseudomonadati</taxon>
        <taxon>Bacteroidota</taxon>
        <taxon>Bacteroidia</taxon>
        <taxon>Bacteroidales</taxon>
        <taxon>Dysgonomonadaceae</taxon>
        <taxon>Dysgonomonas</taxon>
    </lineage>
</organism>
<evidence type="ECO:0000256" key="1">
    <source>
        <dbReference type="ARBA" id="ARBA00000085"/>
    </source>
</evidence>
<dbReference type="InterPro" id="IPR018062">
    <property type="entry name" value="HTH_AraC-typ_CS"/>
</dbReference>
<dbReference type="PROSITE" id="PS50109">
    <property type="entry name" value="HIS_KIN"/>
    <property type="match status" value="1"/>
</dbReference>
<dbReference type="InterPro" id="IPR011123">
    <property type="entry name" value="Y_Y_Y"/>
</dbReference>
<dbReference type="InterPro" id="IPR036890">
    <property type="entry name" value="HATPase_C_sf"/>
</dbReference>
<dbReference type="InterPro" id="IPR018060">
    <property type="entry name" value="HTH_AraC"/>
</dbReference>
<dbReference type="Pfam" id="PF07494">
    <property type="entry name" value="Reg_prop"/>
    <property type="match status" value="6"/>
</dbReference>
<keyword evidence="6" id="KW-0804">Transcription</keyword>
<name>A0ABV9KUM3_9BACT</name>
<dbReference type="InterPro" id="IPR001789">
    <property type="entry name" value="Sig_transdc_resp-reg_receiver"/>
</dbReference>
<dbReference type="CDD" id="cd00082">
    <property type="entry name" value="HisKA"/>
    <property type="match status" value="1"/>
</dbReference>
<evidence type="ECO:0000259" key="10">
    <source>
        <dbReference type="PROSITE" id="PS50110"/>
    </source>
</evidence>
<dbReference type="PROSITE" id="PS01124">
    <property type="entry name" value="HTH_ARAC_FAMILY_2"/>
    <property type="match status" value="1"/>
</dbReference>
<feature type="domain" description="Response regulatory" evidence="10">
    <location>
        <begin position="1170"/>
        <end position="1285"/>
    </location>
</feature>
<dbReference type="SMART" id="SM00388">
    <property type="entry name" value="HisKA"/>
    <property type="match status" value="1"/>
</dbReference>
<dbReference type="Pfam" id="PF00512">
    <property type="entry name" value="HisKA"/>
    <property type="match status" value="1"/>
</dbReference>
<dbReference type="InterPro" id="IPR003594">
    <property type="entry name" value="HATPase_dom"/>
</dbReference>
<evidence type="ECO:0000256" key="6">
    <source>
        <dbReference type="ARBA" id="ARBA00023163"/>
    </source>
</evidence>
<evidence type="ECO:0000256" key="7">
    <source>
        <dbReference type="PROSITE-ProRule" id="PRU00169"/>
    </source>
</evidence>
<dbReference type="SUPFAM" id="SSF46689">
    <property type="entry name" value="Homeodomain-like"/>
    <property type="match status" value="1"/>
</dbReference>
<dbReference type="RefSeq" id="WP_379995233.1">
    <property type="nucleotide sequence ID" value="NZ_JBHSGN010000062.1"/>
</dbReference>
<dbReference type="Pfam" id="PF07495">
    <property type="entry name" value="Y_Y_Y"/>
    <property type="match status" value="1"/>
</dbReference>
<evidence type="ECO:0000259" key="9">
    <source>
        <dbReference type="PROSITE" id="PS50109"/>
    </source>
</evidence>
<dbReference type="Gene3D" id="3.40.50.2300">
    <property type="match status" value="1"/>
</dbReference>
<feature type="modified residue" description="4-aspartylphosphate" evidence="7">
    <location>
        <position position="1218"/>
    </location>
</feature>
<dbReference type="Pfam" id="PF12833">
    <property type="entry name" value="HTH_18"/>
    <property type="match status" value="1"/>
</dbReference>
<dbReference type="InterPro" id="IPR009057">
    <property type="entry name" value="Homeodomain-like_sf"/>
</dbReference>
<dbReference type="Proteomes" id="UP001596023">
    <property type="component" value="Unassembled WGS sequence"/>
</dbReference>
<dbReference type="PROSITE" id="PS00041">
    <property type="entry name" value="HTH_ARAC_FAMILY_1"/>
    <property type="match status" value="1"/>
</dbReference>
<keyword evidence="4" id="KW-0805">Transcription regulation</keyword>
<dbReference type="PROSITE" id="PS50110">
    <property type="entry name" value="RESPONSE_REGULATORY"/>
    <property type="match status" value="1"/>
</dbReference>
<dbReference type="Pfam" id="PF02518">
    <property type="entry name" value="HATPase_c"/>
    <property type="match status" value="1"/>
</dbReference>
<evidence type="ECO:0000259" key="8">
    <source>
        <dbReference type="PROSITE" id="PS01124"/>
    </source>
</evidence>
<dbReference type="Gene3D" id="3.30.565.10">
    <property type="entry name" value="Histidine kinase-like ATPase, C-terminal domain"/>
    <property type="match status" value="1"/>
</dbReference>
<evidence type="ECO:0000256" key="2">
    <source>
        <dbReference type="ARBA" id="ARBA00012438"/>
    </source>
</evidence>
<evidence type="ECO:0000256" key="3">
    <source>
        <dbReference type="ARBA" id="ARBA00022553"/>
    </source>
</evidence>
<sequence>MSKLNLICIFLYFLTFPVYAIDGLKFENITNKNGLSHNTVRSIMQDKRGFIWVSTINGLNRYDGREFDVMRPQFNLLSLTESKIKKTVEDNNGRIWILSTSGIVDCYDTHTESFVDYTGKNEARSYLDILVTRNGDIWLWGTKEGACRIQYVNNELLPTLFDKNNIQTNIVNFVYEDSGNQIWLGTDKELYKIIRDNPEYYITGDNNLNFQKAEESGRYIYFFTHNNKIIVGEKNKKRYSSMIDIYPQRGKFIINQTAVLDENRILITGKQGTYILNIRLSVVTDAKDIFNGEELTGTRIFTDNNNNPWIYNKSGNIWKYEKPIQKFRRIELIPKSILPVIDLERYDIYCDSRDIIWITTYGNGLFALDQNTGELSHYTRYNSGLKTNYLLSVFEDKSGEIWIGTEHTGISKISLTKYQNEVFFPDMDKTNAENRIIRTIFQDKSGDIWIGTKSGNIYVFDENLQSKNIISLSQGMPYCMIEDSKGDKWVGTKGNGLLVISGNRGEYKTYTHNPTDTISLANNSIYSILIDSKENLWVGTFGAGLLYCKKDGKDLIFERIPAISNEQKFIRCIIQDRSGMIWLGGNNGIVTFTPDKMNKQPADIRSFHFDRNNPASLNHSEVKCLFEDSRGQIWIGTSGGGLNLAVKNSLNGEISFRHFSSEEGLINNVVQSIEEDNNGNLWISTESGVSKLNLDTMIFENYSFPDTWESDLFCESSSYKRKNGEIMLGSYNGMYILDPSSFKNNAPDRPVLLTKLRINGIPAVPNGQDSPLSKSITETKSIKLKNGQNSFSIEFSSLNFQDAYSDRYTYILENYDNKWNPITQYNVATYKNIPAGKYIFRVKGSNSSGIMAEQETVLEIIVVPPFWTSSKAIAIYIITALILCFFASKLILKMNRLHNAVEVEKRLTEYRLRFFTNISHEFRTPLTIISGSIENMSEMKSLPAPLKKQIRILEKSSLRLMRLINQLLEFRKMQKDRMELTLEYTETVSFFSDIYHIFTETADKNHINFTFSSDKDSKITLLDRGKMDKVAFNLLSNAFKHTPAEGNISVKLEFNEKDDYWQLTVSDSGTGIPQDKRDLLFQRFKQINYSIPGIGIGLNLTYELVNVHLGRIEYSESEWEGASFIVTIPLADSNYNRENIIHPEPVINSSSIEENIFEEDNLNGTLSSYKILIIEDDEDIRSFLTEQLKPVFSILTAPNGVEGLNMAVNEQPSLIICDVMMPEMDGFEVTKRLKSDFQSSHIPIILLTAHSSVEHQVEGIQSGADAYIIKPFSTKYLMARIIKLIEQREKLQQKFSQEPGIGLTTICTTDKDKAFIDKVHSIIDTNLDNPDFSVDVFAQSTNLGRTMLYKKVKGITGYSPNEYVRIIRLKKAAELLKTTGLNVSEVAYKVGFNDPFYFSKCFKEQFSISPVQFKGGREN</sequence>
<dbReference type="SUPFAM" id="SSF47384">
    <property type="entry name" value="Homodimeric domain of signal transducing histidine kinase"/>
    <property type="match status" value="1"/>
</dbReference>
<evidence type="ECO:0000313" key="11">
    <source>
        <dbReference type="EMBL" id="MFC4673700.1"/>
    </source>
</evidence>
<dbReference type="SUPFAM" id="SSF52172">
    <property type="entry name" value="CheY-like"/>
    <property type="match status" value="1"/>
</dbReference>
<dbReference type="InterPro" id="IPR036097">
    <property type="entry name" value="HisK_dim/P_sf"/>
</dbReference>
<dbReference type="InterPro" id="IPR015943">
    <property type="entry name" value="WD40/YVTN_repeat-like_dom_sf"/>
</dbReference>
<dbReference type="Gene3D" id="2.130.10.10">
    <property type="entry name" value="YVTN repeat-like/Quinoprotein amine dehydrogenase"/>
    <property type="match status" value="3"/>
</dbReference>
<dbReference type="Gene3D" id="1.10.10.60">
    <property type="entry name" value="Homeodomain-like"/>
    <property type="match status" value="1"/>
</dbReference>
<keyword evidence="5" id="KW-0238">DNA-binding</keyword>
<reference evidence="12" key="1">
    <citation type="journal article" date="2019" name="Int. J. Syst. Evol. Microbiol.">
        <title>The Global Catalogue of Microorganisms (GCM) 10K type strain sequencing project: providing services to taxonomists for standard genome sequencing and annotation.</title>
        <authorList>
            <consortium name="The Broad Institute Genomics Platform"/>
            <consortium name="The Broad Institute Genome Sequencing Center for Infectious Disease"/>
            <person name="Wu L."/>
            <person name="Ma J."/>
        </authorList>
    </citation>
    <scope>NUCLEOTIDE SEQUENCE [LARGE SCALE GENOMIC DNA]</scope>
    <source>
        <strain evidence="12">CCUG 66188</strain>
    </source>
</reference>
<dbReference type="SMART" id="SM00448">
    <property type="entry name" value="REC"/>
    <property type="match status" value="1"/>
</dbReference>
<dbReference type="SMART" id="SM00342">
    <property type="entry name" value="HTH_ARAC"/>
    <property type="match status" value="1"/>
</dbReference>
<dbReference type="SMART" id="SM00387">
    <property type="entry name" value="HATPase_c"/>
    <property type="match status" value="1"/>
</dbReference>
<dbReference type="InterPro" id="IPR011110">
    <property type="entry name" value="Reg_prop"/>
</dbReference>
<dbReference type="InterPro" id="IPR003661">
    <property type="entry name" value="HisK_dim/P_dom"/>
</dbReference>
<comment type="catalytic activity">
    <reaction evidence="1">
        <text>ATP + protein L-histidine = ADP + protein N-phospho-L-histidine.</text>
        <dbReference type="EC" id="2.7.13.3"/>
    </reaction>
</comment>
<feature type="domain" description="Histidine kinase" evidence="9">
    <location>
        <begin position="917"/>
        <end position="1132"/>
    </location>
</feature>
<dbReference type="PANTHER" id="PTHR43547:SF2">
    <property type="entry name" value="HYBRID SIGNAL TRANSDUCTION HISTIDINE KINASE C"/>
    <property type="match status" value="1"/>
</dbReference>
<proteinExistence type="predicted"/>
<dbReference type="InterPro" id="IPR011006">
    <property type="entry name" value="CheY-like_superfamily"/>
</dbReference>
<accession>A0ABV9KUM3</accession>
<dbReference type="SUPFAM" id="SSF63829">
    <property type="entry name" value="Calcium-dependent phosphotriesterase"/>
    <property type="match status" value="2"/>
</dbReference>
<dbReference type="EC" id="2.7.13.3" evidence="2"/>
<keyword evidence="12" id="KW-1185">Reference proteome</keyword>
<dbReference type="SUPFAM" id="SSF55874">
    <property type="entry name" value="ATPase domain of HSP90 chaperone/DNA topoisomerase II/histidine kinase"/>
    <property type="match status" value="1"/>
</dbReference>
<dbReference type="PRINTS" id="PR00344">
    <property type="entry name" value="BCTRLSENSOR"/>
</dbReference>
<feature type="domain" description="HTH araC/xylS-type" evidence="8">
    <location>
        <begin position="1317"/>
        <end position="1416"/>
    </location>
</feature>
<dbReference type="Pfam" id="PF00072">
    <property type="entry name" value="Response_reg"/>
    <property type="match status" value="1"/>
</dbReference>
<gene>
    <name evidence="11" type="ORF">ACFO6W_08350</name>
</gene>
<protein>
    <recommendedName>
        <fullName evidence="2">histidine kinase</fullName>
        <ecNumber evidence="2">2.7.13.3</ecNumber>
    </recommendedName>
</protein>
<dbReference type="Gene3D" id="2.60.40.10">
    <property type="entry name" value="Immunoglobulins"/>
    <property type="match status" value="1"/>
</dbReference>
<dbReference type="CDD" id="cd17574">
    <property type="entry name" value="REC_OmpR"/>
    <property type="match status" value="1"/>
</dbReference>
<evidence type="ECO:0000256" key="5">
    <source>
        <dbReference type="ARBA" id="ARBA00023125"/>
    </source>
</evidence>